<accession>A0A3E1P0N8</accession>
<keyword evidence="2" id="KW-1185">Reference proteome</keyword>
<protein>
    <submittedName>
        <fullName evidence="1">Uncharacterized protein</fullName>
    </submittedName>
</protein>
<dbReference type="AlphaFoldDB" id="A0A3E1P0N8"/>
<evidence type="ECO:0000313" key="2">
    <source>
        <dbReference type="Proteomes" id="UP000261174"/>
    </source>
</evidence>
<reference evidence="1 2" key="1">
    <citation type="submission" date="2018-08" db="EMBL/GenBank/DDBJ databases">
        <title>Chitinophaga sp. K20C18050901, a novel bacterium isolated from forest soil.</title>
        <authorList>
            <person name="Wang C."/>
        </authorList>
    </citation>
    <scope>NUCLEOTIDE SEQUENCE [LARGE SCALE GENOMIC DNA]</scope>
    <source>
        <strain evidence="1 2">K20C18050901</strain>
    </source>
</reference>
<comment type="caution">
    <text evidence="1">The sequence shown here is derived from an EMBL/GenBank/DDBJ whole genome shotgun (WGS) entry which is preliminary data.</text>
</comment>
<name>A0A3E1P0N8_9BACT</name>
<gene>
    <name evidence="1" type="ORF">DXN04_17135</name>
</gene>
<dbReference type="EMBL" id="QTJV01000006">
    <property type="protein sequence ID" value="RFM33684.1"/>
    <property type="molecule type" value="Genomic_DNA"/>
</dbReference>
<sequence length="113" mass="12822">MCCEKSFYCPISAVVGTLIYRNDYNSAAMIELSTALPYYRKGGADNLSLLLSARVFCRQNSTVLELRVEDVGECMFIVLQEAQDDIRIVIKCKNCKARRKLDTHLYSAPNNIF</sequence>
<dbReference type="Proteomes" id="UP000261174">
    <property type="component" value="Unassembled WGS sequence"/>
</dbReference>
<organism evidence="1 2">
    <name type="scientific">Chitinophaga silvisoli</name>
    <dbReference type="NCBI Taxonomy" id="2291814"/>
    <lineage>
        <taxon>Bacteria</taxon>
        <taxon>Pseudomonadati</taxon>
        <taxon>Bacteroidota</taxon>
        <taxon>Chitinophagia</taxon>
        <taxon>Chitinophagales</taxon>
        <taxon>Chitinophagaceae</taxon>
        <taxon>Chitinophaga</taxon>
    </lineage>
</organism>
<evidence type="ECO:0000313" key="1">
    <source>
        <dbReference type="EMBL" id="RFM33684.1"/>
    </source>
</evidence>
<proteinExistence type="predicted"/>